<dbReference type="RefSeq" id="WP_209455629.1">
    <property type="nucleotide sequence ID" value="NZ_BAAACS010000017.1"/>
</dbReference>
<organism evidence="1 2">
    <name type="scientific">Metaclostridioides mangenotii</name>
    <dbReference type="NCBI Taxonomy" id="1540"/>
    <lineage>
        <taxon>Bacteria</taxon>
        <taxon>Bacillati</taxon>
        <taxon>Bacillota</taxon>
        <taxon>Clostridia</taxon>
        <taxon>Peptostreptococcales</taxon>
        <taxon>Peptostreptococcaceae</taxon>
        <taxon>Metaclostridioides</taxon>
    </lineage>
</organism>
<dbReference type="Proteomes" id="UP000767291">
    <property type="component" value="Unassembled WGS sequence"/>
</dbReference>
<name>A0ABS4E7Z1_9FIRM</name>
<reference evidence="1 2" key="1">
    <citation type="submission" date="2021-03" db="EMBL/GenBank/DDBJ databases">
        <title>Genomic Encyclopedia of Type Strains, Phase IV (KMG-IV): sequencing the most valuable type-strain genomes for metagenomic binning, comparative biology and taxonomic classification.</title>
        <authorList>
            <person name="Goeker M."/>
        </authorList>
    </citation>
    <scope>NUCLEOTIDE SEQUENCE [LARGE SCALE GENOMIC DNA]</scope>
    <source>
        <strain evidence="1 2">DSM 1289</strain>
    </source>
</reference>
<comment type="caution">
    <text evidence="1">The sequence shown here is derived from an EMBL/GenBank/DDBJ whole genome shotgun (WGS) entry which is preliminary data.</text>
</comment>
<keyword evidence="2" id="KW-1185">Reference proteome</keyword>
<gene>
    <name evidence="1" type="ORF">J2Z43_000434</name>
</gene>
<dbReference type="EMBL" id="JAGGJX010000001">
    <property type="protein sequence ID" value="MBP1854044.1"/>
    <property type="molecule type" value="Genomic_DNA"/>
</dbReference>
<proteinExistence type="predicted"/>
<accession>A0ABS4E7Z1</accession>
<protein>
    <submittedName>
        <fullName evidence="1">Uncharacterized protein</fullName>
    </submittedName>
</protein>
<sequence length="137" mass="16427">MNKIFKEVSTRSDELNSSISINIKESIKPIINFLSALPKFVIDLDKAKIFYYKTLYAEENDIVEMLYENTIFPQINLDEEKFKKLKYRENTVGWILKNDVKYFYLQRMNIWKDKYNDENITKMIDEIKFRGAMQSLA</sequence>
<evidence type="ECO:0000313" key="2">
    <source>
        <dbReference type="Proteomes" id="UP000767291"/>
    </source>
</evidence>
<evidence type="ECO:0000313" key="1">
    <source>
        <dbReference type="EMBL" id="MBP1854044.1"/>
    </source>
</evidence>